<reference evidence="2 3" key="1">
    <citation type="submission" date="2018-08" db="EMBL/GenBank/DDBJ databases">
        <authorList>
            <person name="Laetsch R D."/>
            <person name="Stevens L."/>
            <person name="Kumar S."/>
            <person name="Blaxter L. M."/>
        </authorList>
    </citation>
    <scope>NUCLEOTIDE SEQUENCE [LARGE SCALE GENOMIC DNA]</scope>
</reference>
<name>A0A498SVJ8_ACAVI</name>
<keyword evidence="3" id="KW-1185">Reference proteome</keyword>
<gene>
    <name evidence="2" type="ORF">NAV_LOCUS8116</name>
</gene>
<dbReference type="EMBL" id="UPTC01002314">
    <property type="protein sequence ID" value="VBB33325.1"/>
    <property type="molecule type" value="Genomic_DNA"/>
</dbReference>
<dbReference type="GO" id="GO:0032456">
    <property type="term" value="P:endocytic recycling"/>
    <property type="evidence" value="ECO:0007669"/>
    <property type="project" value="TreeGrafter"/>
</dbReference>
<sequence length="190" mass="22488">LYLSKQQAEIENFLTRIAEQLTPRLQRVVCLINNYDLILSVLEERVTFDSKEKSSFWELKQNRINEYVELVLRPHFGDLMSFVNECEPLIEQGHKQLLIRYSDSVTKIVRSFCANWKKSIDAVNNEIVRSFANFKNGTNILQMTFTQIVQYYHRFSKVLSHEVFAENAVLKELVNIHHIMVEIKKYKPVY</sequence>
<dbReference type="PANTHER" id="PTHR14190:SF7">
    <property type="entry name" value="VACUOLAR PROTEIN SORTING-ASSOCIATED PROTEIN 52 HOMOLOG"/>
    <property type="match status" value="1"/>
</dbReference>
<dbReference type="AlphaFoldDB" id="A0A498SVJ8"/>
<dbReference type="GO" id="GO:0007041">
    <property type="term" value="P:lysosomal transport"/>
    <property type="evidence" value="ECO:0007669"/>
    <property type="project" value="TreeGrafter"/>
</dbReference>
<dbReference type="InterPro" id="IPR007258">
    <property type="entry name" value="Vps52"/>
</dbReference>
<dbReference type="GO" id="GO:0006896">
    <property type="term" value="P:Golgi to vacuole transport"/>
    <property type="evidence" value="ECO:0007669"/>
    <property type="project" value="TreeGrafter"/>
</dbReference>
<dbReference type="Proteomes" id="UP000276991">
    <property type="component" value="Unassembled WGS sequence"/>
</dbReference>
<dbReference type="GO" id="GO:0000938">
    <property type="term" value="C:GARP complex"/>
    <property type="evidence" value="ECO:0007669"/>
    <property type="project" value="TreeGrafter"/>
</dbReference>
<protein>
    <recommendedName>
        <fullName evidence="1">Vps52 C-terminal domain-containing protein</fullName>
    </recommendedName>
</protein>
<organism evidence="2 3">
    <name type="scientific">Acanthocheilonema viteae</name>
    <name type="common">Filarial nematode worm</name>
    <name type="synonym">Dipetalonema viteae</name>
    <dbReference type="NCBI Taxonomy" id="6277"/>
    <lineage>
        <taxon>Eukaryota</taxon>
        <taxon>Metazoa</taxon>
        <taxon>Ecdysozoa</taxon>
        <taxon>Nematoda</taxon>
        <taxon>Chromadorea</taxon>
        <taxon>Rhabditida</taxon>
        <taxon>Spirurina</taxon>
        <taxon>Spiruromorpha</taxon>
        <taxon>Filarioidea</taxon>
        <taxon>Onchocercidae</taxon>
        <taxon>Acanthocheilonema</taxon>
    </lineage>
</organism>
<feature type="non-terminal residue" evidence="2">
    <location>
        <position position="1"/>
    </location>
</feature>
<dbReference type="STRING" id="6277.A0A498SVJ8"/>
<dbReference type="GO" id="GO:0005829">
    <property type="term" value="C:cytosol"/>
    <property type="evidence" value="ECO:0007669"/>
    <property type="project" value="GOC"/>
</dbReference>
<dbReference type="InterPro" id="IPR048361">
    <property type="entry name" value="Vps52_C"/>
</dbReference>
<dbReference type="Pfam" id="PF20655">
    <property type="entry name" value="Vps52_C"/>
    <property type="match status" value="1"/>
</dbReference>
<dbReference type="GO" id="GO:0019905">
    <property type="term" value="F:syntaxin binding"/>
    <property type="evidence" value="ECO:0007669"/>
    <property type="project" value="TreeGrafter"/>
</dbReference>
<evidence type="ECO:0000313" key="2">
    <source>
        <dbReference type="EMBL" id="VBB33325.1"/>
    </source>
</evidence>
<feature type="domain" description="Vps52 C-terminal" evidence="1">
    <location>
        <begin position="3"/>
        <end position="68"/>
    </location>
</feature>
<evidence type="ECO:0000259" key="1">
    <source>
        <dbReference type="Pfam" id="PF20655"/>
    </source>
</evidence>
<evidence type="ECO:0000313" key="3">
    <source>
        <dbReference type="Proteomes" id="UP000276991"/>
    </source>
</evidence>
<dbReference type="OrthoDB" id="19482at2759"/>
<dbReference type="PANTHER" id="PTHR14190">
    <property type="entry name" value="SUPPRESSOR OF ACTIN MUTATIONS 2/VACUOLAR PROTEIN SORTING 52"/>
    <property type="match status" value="1"/>
</dbReference>
<dbReference type="GO" id="GO:0042147">
    <property type="term" value="P:retrograde transport, endosome to Golgi"/>
    <property type="evidence" value="ECO:0007669"/>
    <property type="project" value="TreeGrafter"/>
</dbReference>
<accession>A0A498SVJ8</accession>
<proteinExistence type="predicted"/>